<organism evidence="1 2">
    <name type="scientific">Petropleomorpha daqingensis</name>
    <dbReference type="NCBI Taxonomy" id="2026353"/>
    <lineage>
        <taxon>Bacteria</taxon>
        <taxon>Bacillati</taxon>
        <taxon>Actinomycetota</taxon>
        <taxon>Actinomycetes</taxon>
        <taxon>Geodermatophilales</taxon>
        <taxon>Geodermatophilaceae</taxon>
        <taxon>Petropleomorpha</taxon>
    </lineage>
</organism>
<accession>A0A853CPB7</accession>
<proteinExistence type="predicted"/>
<dbReference type="InterPro" id="IPR029058">
    <property type="entry name" value="AB_hydrolase_fold"/>
</dbReference>
<gene>
    <name evidence="1" type="ORF">GGQ55_004336</name>
</gene>
<name>A0A853CPB7_9ACTN</name>
<dbReference type="RefSeq" id="WP_179720366.1">
    <property type="nucleotide sequence ID" value="NZ_JACBZT010000001.1"/>
</dbReference>
<sequence>MTQTQDQTQDKAQAAFDSFVALWTTGTTGGRRAPVLRRPDEVGLAYEDVTFPSMDGVPLEGWFIPAVGSDRLVIHNHFLPGNRYGYPGHLPEFGGLGGFEVSFLPEYKALHDAGYNVLAYDLRNHGMSGQGNGGIAGIGLTEYRDVIGSLRYAAFRPDTKGMKKVLLSVCLGADSTAVAWDKHPEEFSEIQAMVMLQPVSGRYIVEEFVKGVGMEDGYEKFDKAVHERTGFHLEEQSPLLHVAAVTVPTLVAQVRDDTMTRPQDVQDIYDAIPVEDKHLYWIEGTDKRFEGYNFFGTHPELPIDWFDKHLA</sequence>
<dbReference type="Gene3D" id="3.40.50.1820">
    <property type="entry name" value="alpha/beta hydrolase"/>
    <property type="match status" value="1"/>
</dbReference>
<evidence type="ECO:0000313" key="1">
    <source>
        <dbReference type="EMBL" id="NYJ08058.1"/>
    </source>
</evidence>
<dbReference type="SUPFAM" id="SSF53474">
    <property type="entry name" value="alpha/beta-Hydrolases"/>
    <property type="match status" value="1"/>
</dbReference>
<dbReference type="AlphaFoldDB" id="A0A853CPB7"/>
<dbReference type="EMBL" id="JACBZT010000001">
    <property type="protein sequence ID" value="NYJ08058.1"/>
    <property type="molecule type" value="Genomic_DNA"/>
</dbReference>
<dbReference type="Proteomes" id="UP000541969">
    <property type="component" value="Unassembled WGS sequence"/>
</dbReference>
<reference evidence="1 2" key="1">
    <citation type="submission" date="2020-07" db="EMBL/GenBank/DDBJ databases">
        <title>Sequencing the genomes of 1000 actinobacteria strains.</title>
        <authorList>
            <person name="Klenk H.-P."/>
        </authorList>
    </citation>
    <scope>NUCLEOTIDE SEQUENCE [LARGE SCALE GENOMIC DNA]</scope>
    <source>
        <strain evidence="1 2">DSM 104001</strain>
    </source>
</reference>
<protein>
    <submittedName>
        <fullName evidence="1">Pimeloyl-ACP methyl ester carboxylesterase</fullName>
    </submittedName>
</protein>
<keyword evidence="2" id="KW-1185">Reference proteome</keyword>
<comment type="caution">
    <text evidence="1">The sequence shown here is derived from an EMBL/GenBank/DDBJ whole genome shotgun (WGS) entry which is preliminary data.</text>
</comment>
<evidence type="ECO:0000313" key="2">
    <source>
        <dbReference type="Proteomes" id="UP000541969"/>
    </source>
</evidence>